<feature type="compositionally biased region" description="Gly residues" evidence="1">
    <location>
        <begin position="285"/>
        <end position="320"/>
    </location>
</feature>
<feature type="compositionally biased region" description="Low complexity" evidence="1">
    <location>
        <begin position="46"/>
        <end position="115"/>
    </location>
</feature>
<evidence type="ECO:0000313" key="2">
    <source>
        <dbReference type="EMBL" id="GJN90801.1"/>
    </source>
</evidence>
<accession>A0AAV5GEH8</accession>
<protein>
    <recommendedName>
        <fullName evidence="4">Proteasome subunit alpha type 1</fullName>
    </recommendedName>
</protein>
<feature type="compositionally biased region" description="Pro residues" evidence="1">
    <location>
        <begin position="236"/>
        <end position="251"/>
    </location>
</feature>
<gene>
    <name evidence="2" type="ORF">Rhopal_003815-T1</name>
</gene>
<feature type="compositionally biased region" description="Pro residues" evidence="1">
    <location>
        <begin position="30"/>
        <end position="45"/>
    </location>
</feature>
<evidence type="ECO:0000256" key="1">
    <source>
        <dbReference type="SAM" id="MobiDB-lite"/>
    </source>
</evidence>
<evidence type="ECO:0008006" key="4">
    <source>
        <dbReference type="Google" id="ProtNLM"/>
    </source>
</evidence>
<feature type="region of interest" description="Disordered" evidence="1">
    <location>
        <begin position="489"/>
        <end position="947"/>
    </location>
</feature>
<feature type="region of interest" description="Disordered" evidence="1">
    <location>
        <begin position="138"/>
        <end position="463"/>
    </location>
</feature>
<feature type="compositionally biased region" description="Low complexity" evidence="1">
    <location>
        <begin position="871"/>
        <end position="889"/>
    </location>
</feature>
<feature type="compositionally biased region" description="Polar residues" evidence="1">
    <location>
        <begin position="916"/>
        <end position="936"/>
    </location>
</feature>
<feature type="compositionally biased region" description="Low complexity" evidence="1">
    <location>
        <begin position="751"/>
        <end position="765"/>
    </location>
</feature>
<feature type="compositionally biased region" description="Low complexity" evidence="1">
    <location>
        <begin position="381"/>
        <end position="391"/>
    </location>
</feature>
<sequence>MKRSYNSSNPPPTLPQTSPYQAAYAQPASAAPPLPPGPPPPPPSGAAPYASAPGYGYGAYGAAQDPQQQQQQQVMASHPQYPGYGYGGSQAAAPAAAAATPYGAAPASSDPHAAAAAAAAQQYAAYYAAYAQQATAAAGGSASPYSAAPAAPNPYGAQSAPPASHPYGAPPPSGSPLGAPPYKRTRYDQPPPPPPQSQPPLPPGPPPPAPGYGAPPGAPMPPSILPPVGGRQGRTGPPPPMGGGRGPPPPGSMRGGGDMYGGGGGDYGSPMRGGPPPRGMMDSRGPGGGSGGMRGGPGPRGGGYNNDGMMGGGGGYGGPGPLGPRGAPMGPRGNQSRGPMDDRRSGGPRGGGGGPGPSPGGPRAMSGLPGSGKYGPPSGPSGPRSMGGAPSAPRGPKNAANARGGPNGMHAGNAGISANQQPSRRERKWGSGVAASSPAPSKRDREAADRDREEGGGAKRTFTDFRIEALGIAELEWEWQAERIEQEMRRAAEELDRQVKDKEESEREPSSAADLLSDPTAAVKEEEHDEAAGDETGNMSIDQIPPSAAAEPELAVPSDPTVLATVASGKHRRDEDDDEPSTQQGPNANDAPVSTAASEHPDHASKAKKVRVDEAQPEQDGGEVSLEALQPTAQGEQEQGDAVKPEQAVESATAEQQPQVEVKLESEANAEEDDDDVDGAPLEQTDDVDGPVDPTVKAEPPSSPIAARTAPPPPPSSRENSRLRIYFASPVTSVSSYTMPGDAALGRGDSVKASSVAPSSKAGSVPPQPHPPASSNEEGAPVNGGLNEPVPTPAEPLAASEAVQGQAPPAAEVMGKIEEEVEREAAADESEPSSSTLPQPEPEVKGKAAEVDDVDGEPVDGEKADGEPVEAEAAAEAQQDDAVAVPQPASEDPTPTANGKEAGEPEHALGKDANGVDSTTADTQDQHVTQVSQPPRESSVAPSVAGTVVLPPEPAADRISISYARNTRRIVLDADIIDSVKVFRSEGRVELTVRCTPALMGEGENQVEDDFRVCKGVLVESLDVEADDYIVMDRGALTHAWDADKAESSDEPSSLDPLLPPLHRLLASSADGEASAPHAFSHETITVSARLDRQNPLTEARWVKTGEVDNWIVSLGIAAGASPRDASKLSEWRSKIKIVDPDPPPTIQHVLDSWASSSNAGTLEERREFVKTHMSDLDNVVEILLRLTRGDRAGPSQYTASAGYTQAPAVGALAASLDAPFADQQTQVSLAVLAMFRLSMTTAQRAGIAREEMERQVGDVIRIVPSHLQFKSIDGIFREVVKGQSGSVAASGSGGGGSRGGRKKGRRD</sequence>
<feature type="compositionally biased region" description="Low complexity" evidence="1">
    <location>
        <begin position="324"/>
        <end position="338"/>
    </location>
</feature>
<name>A0AAV5GEH8_9BASI</name>
<dbReference type="EMBL" id="BQKY01000007">
    <property type="protein sequence ID" value="GJN90801.1"/>
    <property type="molecule type" value="Genomic_DNA"/>
</dbReference>
<proteinExistence type="predicted"/>
<dbReference type="Proteomes" id="UP001342314">
    <property type="component" value="Unassembled WGS sequence"/>
</dbReference>
<feature type="compositionally biased region" description="Low complexity" evidence="1">
    <location>
        <begin position="15"/>
        <end position="29"/>
    </location>
</feature>
<keyword evidence="3" id="KW-1185">Reference proteome</keyword>
<comment type="caution">
    <text evidence="2">The sequence shown here is derived from an EMBL/GenBank/DDBJ whole genome shotgun (WGS) entry which is preliminary data.</text>
</comment>
<feature type="compositionally biased region" description="Basic and acidic residues" evidence="1">
    <location>
        <begin position="815"/>
        <end position="826"/>
    </location>
</feature>
<feature type="region of interest" description="Disordered" evidence="1">
    <location>
        <begin position="1285"/>
        <end position="1308"/>
    </location>
</feature>
<feature type="compositionally biased region" description="Pro residues" evidence="1">
    <location>
        <begin position="189"/>
        <end position="210"/>
    </location>
</feature>
<reference evidence="2 3" key="1">
    <citation type="submission" date="2021-12" db="EMBL/GenBank/DDBJ databases">
        <title>High titer production of polyol ester of fatty acids by Rhodotorula paludigena BS15 towards product separation-free biomass refinery.</title>
        <authorList>
            <person name="Mano J."/>
            <person name="Ono H."/>
            <person name="Tanaka T."/>
            <person name="Naito K."/>
            <person name="Sushida H."/>
            <person name="Ike M."/>
            <person name="Tokuyasu K."/>
            <person name="Kitaoka M."/>
        </authorList>
    </citation>
    <scope>NUCLEOTIDE SEQUENCE [LARGE SCALE GENOMIC DNA]</scope>
    <source>
        <strain evidence="2 3">BS15</strain>
    </source>
</reference>
<feature type="compositionally biased region" description="Basic and acidic residues" evidence="1">
    <location>
        <begin position="489"/>
        <end position="509"/>
    </location>
</feature>
<feature type="compositionally biased region" description="Pro residues" evidence="1">
    <location>
        <begin position="216"/>
        <end position="225"/>
    </location>
</feature>
<feature type="region of interest" description="Disordered" evidence="1">
    <location>
        <begin position="1"/>
        <end position="115"/>
    </location>
</feature>
<evidence type="ECO:0000313" key="3">
    <source>
        <dbReference type="Proteomes" id="UP001342314"/>
    </source>
</evidence>
<feature type="compositionally biased region" description="Basic and acidic residues" evidence="1">
    <location>
        <begin position="901"/>
        <end position="910"/>
    </location>
</feature>
<feature type="compositionally biased region" description="Gly residues" evidence="1">
    <location>
        <begin position="253"/>
        <end position="267"/>
    </location>
</feature>
<feature type="compositionally biased region" description="Basic and acidic residues" evidence="1">
    <location>
        <begin position="599"/>
        <end position="614"/>
    </location>
</feature>
<organism evidence="2 3">
    <name type="scientific">Rhodotorula paludigena</name>
    <dbReference type="NCBI Taxonomy" id="86838"/>
    <lineage>
        <taxon>Eukaryota</taxon>
        <taxon>Fungi</taxon>
        <taxon>Dikarya</taxon>
        <taxon>Basidiomycota</taxon>
        <taxon>Pucciniomycotina</taxon>
        <taxon>Microbotryomycetes</taxon>
        <taxon>Sporidiobolales</taxon>
        <taxon>Sporidiobolaceae</taxon>
        <taxon>Rhodotorula</taxon>
    </lineage>
</organism>
<feature type="compositionally biased region" description="Low complexity" evidence="1">
    <location>
        <begin position="138"/>
        <end position="167"/>
    </location>
</feature>
<feature type="compositionally biased region" description="Acidic residues" evidence="1">
    <location>
        <begin position="668"/>
        <end position="690"/>
    </location>
</feature>
<feature type="compositionally biased region" description="Basic and acidic residues" evidence="1">
    <location>
        <begin position="441"/>
        <end position="463"/>
    </location>
</feature>